<dbReference type="PANTHER" id="PTHR24038:SF0">
    <property type="entry name" value="STABILIN-2"/>
    <property type="match status" value="1"/>
</dbReference>
<keyword evidence="7" id="KW-1185">Reference proteome</keyword>
<evidence type="ECO:0000313" key="7">
    <source>
        <dbReference type="Proteomes" id="UP000694391"/>
    </source>
</evidence>
<evidence type="ECO:0000256" key="1">
    <source>
        <dbReference type="ARBA" id="ARBA00004370"/>
    </source>
</evidence>
<gene>
    <name evidence="6" type="primary">STAB2</name>
</gene>
<organism evidence="6 7">
    <name type="scientific">Canis lupus dingo</name>
    <name type="common">dingo</name>
    <dbReference type="NCBI Taxonomy" id="286419"/>
    <lineage>
        <taxon>Eukaryota</taxon>
        <taxon>Metazoa</taxon>
        <taxon>Chordata</taxon>
        <taxon>Craniata</taxon>
        <taxon>Vertebrata</taxon>
        <taxon>Euteleostomi</taxon>
        <taxon>Mammalia</taxon>
        <taxon>Eutheria</taxon>
        <taxon>Laurasiatheria</taxon>
        <taxon>Carnivora</taxon>
        <taxon>Caniformia</taxon>
        <taxon>Canidae</taxon>
        <taxon>Canis</taxon>
    </lineage>
</organism>
<keyword evidence="5" id="KW-0732">Signal</keyword>
<proteinExistence type="predicted"/>
<evidence type="ECO:0000313" key="6">
    <source>
        <dbReference type="Ensembl" id="ENSCAFP00020031799.1"/>
    </source>
</evidence>
<dbReference type="GeneTree" id="ENSGT00940000156566"/>
<reference evidence="6" key="1">
    <citation type="submission" date="2025-08" db="UniProtKB">
        <authorList>
            <consortium name="Ensembl"/>
        </authorList>
    </citation>
    <scope>IDENTIFICATION</scope>
</reference>
<evidence type="ECO:0000256" key="3">
    <source>
        <dbReference type="ARBA" id="ARBA00023157"/>
    </source>
</evidence>
<accession>A0A8C0LL21</accession>
<dbReference type="GO" id="GO:0030169">
    <property type="term" value="F:low-density lipoprotein particle binding"/>
    <property type="evidence" value="ECO:0007669"/>
    <property type="project" value="TreeGrafter"/>
</dbReference>
<sequence length="166" mass="18191">AGTRAVALVMPRGLAAFLLGLLVAGVGSPPEAAGQANRCDKKSLLTIRTECQSCSLNLGINCPDGYTKVTNGSMGVRDCRYAFDIRKYSLYLPGCRHICRKDHVQPQCCPGHWGPNCMGKWHTKGMSLYLHLPNIPHVSRGFLPLAQERDKHSTYISPLTFCGDDM</sequence>
<dbReference type="AlphaFoldDB" id="A0A8C0LL21"/>
<keyword evidence="2" id="KW-0472">Membrane</keyword>
<evidence type="ECO:0000256" key="2">
    <source>
        <dbReference type="ARBA" id="ARBA00023136"/>
    </source>
</evidence>
<feature type="signal peptide" evidence="5">
    <location>
        <begin position="1"/>
        <end position="27"/>
    </location>
</feature>
<keyword evidence="4" id="KW-0325">Glycoprotein</keyword>
<dbReference type="PANTHER" id="PTHR24038">
    <property type="entry name" value="STABILIN"/>
    <property type="match status" value="1"/>
</dbReference>
<dbReference type="GO" id="GO:0016020">
    <property type="term" value="C:membrane"/>
    <property type="evidence" value="ECO:0007669"/>
    <property type="project" value="UniProtKB-SubCell"/>
</dbReference>
<reference evidence="6" key="2">
    <citation type="submission" date="2025-09" db="UniProtKB">
        <authorList>
            <consortium name="Ensembl"/>
        </authorList>
    </citation>
    <scope>IDENTIFICATION</scope>
</reference>
<dbReference type="Proteomes" id="UP000694391">
    <property type="component" value="Unplaced"/>
</dbReference>
<protein>
    <submittedName>
        <fullName evidence="6">Stabilin 2</fullName>
    </submittedName>
</protein>
<comment type="subcellular location">
    <subcellularLocation>
        <location evidence="1">Membrane</location>
    </subcellularLocation>
</comment>
<dbReference type="Ensembl" id="ENSCAFT00020036718.1">
    <property type="protein sequence ID" value="ENSCAFP00020031799.1"/>
    <property type="gene ID" value="ENSCAFG00020024644.1"/>
</dbReference>
<dbReference type="GO" id="GO:0005041">
    <property type="term" value="F:low-density lipoprotein particle receptor activity"/>
    <property type="evidence" value="ECO:0007669"/>
    <property type="project" value="TreeGrafter"/>
</dbReference>
<keyword evidence="3" id="KW-1015">Disulfide bond</keyword>
<evidence type="ECO:0000256" key="5">
    <source>
        <dbReference type="SAM" id="SignalP"/>
    </source>
</evidence>
<name>A0A8C0LL21_CANLU</name>
<feature type="chain" id="PRO_5034563776" evidence="5">
    <location>
        <begin position="28"/>
        <end position="166"/>
    </location>
</feature>
<evidence type="ECO:0000256" key="4">
    <source>
        <dbReference type="ARBA" id="ARBA00023180"/>
    </source>
</evidence>